<name>A0A0F6WFH5_9MICC</name>
<organism evidence="1">
    <name type="scientific">Micrococcus sp. MG-2010-D12</name>
    <dbReference type="NCBI Taxonomy" id="936902"/>
    <lineage>
        <taxon>Bacteria</taxon>
        <taxon>Bacillati</taxon>
        <taxon>Actinomycetota</taxon>
        <taxon>Actinomycetes</taxon>
        <taxon>Micrococcales</taxon>
        <taxon>Micrococcaceae</taxon>
        <taxon>Micrococcus</taxon>
    </lineage>
</organism>
<accession>A0A0F6WFH5</accession>
<keyword evidence="1" id="KW-0614">Plasmid</keyword>
<dbReference type="EMBL" id="KR152226">
    <property type="protein sequence ID" value="AKF15800.1"/>
    <property type="molecule type" value="Genomic_DNA"/>
</dbReference>
<gene>
    <name evidence="1" type="ORF">pJD12_240</name>
</gene>
<dbReference type="AlphaFoldDB" id="A0A0F6WFH5"/>
<geneLocation type="plasmid" evidence="1">
    <name>pJD12</name>
</geneLocation>
<protein>
    <submittedName>
        <fullName evidence="1">Uncharacterized protein</fullName>
    </submittedName>
</protein>
<proteinExistence type="predicted"/>
<reference evidence="1" key="1">
    <citation type="journal article" date="2015" name="Genome Announc.">
        <title>Complete Genome Sequence of the Linear Plasmid pJD12 Hosted by Micrococcus sp. D12, Isolated from a High-Altitude Volcanic Lake in Argentina.</title>
        <authorList>
            <person name="Dib J.R."/>
            <person name="Angelov A."/>
            <person name="Liebl W."/>
            <person name="Dobber J."/>
            <person name="Voget S."/>
            <person name="Schuldes J."/>
            <person name="Gorriti M."/>
            <person name="Farias M.E."/>
            <person name="Meinhardt F."/>
            <person name="Daniel R."/>
        </authorList>
    </citation>
    <scope>NUCLEOTIDE SEQUENCE</scope>
    <source>
        <strain evidence="1">MG-2010-D12</strain>
        <plasmid evidence="1">pJD12</plasmid>
    </source>
</reference>
<sequence>MQERRQNRTELFGVVFRNVMARAGSAWLASPMRSGPGRYQPSGSAVMTGSAFGETKKNRCHHFCADRASALHGLEAGHTVQRGKPGDPLGVVKGCPAAHIAAAVVPACGEAFVPQAGH</sequence>
<evidence type="ECO:0000313" key="1">
    <source>
        <dbReference type="EMBL" id="AKF15800.1"/>
    </source>
</evidence>